<organism evidence="1 2">
    <name type="scientific">Aerophobetes bacterium</name>
    <dbReference type="NCBI Taxonomy" id="2030807"/>
    <lineage>
        <taxon>Bacteria</taxon>
        <taxon>Candidatus Aerophobota</taxon>
    </lineage>
</organism>
<dbReference type="Proteomes" id="UP000320781">
    <property type="component" value="Unassembled WGS sequence"/>
</dbReference>
<dbReference type="SUPFAM" id="SSF51556">
    <property type="entry name" value="Metallo-dependent hydrolases"/>
    <property type="match status" value="1"/>
</dbReference>
<evidence type="ECO:0008006" key="3">
    <source>
        <dbReference type="Google" id="ProtNLM"/>
    </source>
</evidence>
<accession>A0A523QMS9</accession>
<protein>
    <recommendedName>
        <fullName evidence="3">Amidohydrolase-related domain-containing protein</fullName>
    </recommendedName>
</protein>
<comment type="caution">
    <text evidence="1">The sequence shown here is derived from an EMBL/GenBank/DDBJ whole genome shotgun (WGS) entry which is preliminary data.</text>
</comment>
<evidence type="ECO:0000313" key="1">
    <source>
        <dbReference type="EMBL" id="TES87116.1"/>
    </source>
</evidence>
<gene>
    <name evidence="1" type="ORF">E3J95_00210</name>
</gene>
<evidence type="ECO:0000313" key="2">
    <source>
        <dbReference type="Proteomes" id="UP000320781"/>
    </source>
</evidence>
<dbReference type="AlphaFoldDB" id="A0A523QMS9"/>
<sequence>MLVQEAIELWVNKILVNNPELDIINMSLEDQVGLAEKGVYFERCFFVTTCLGQRMSPARIAEAIGRVGPESTILATDLGQADNPSPVEGFKSFIRSMLKEGITEKEIDLMVRVNPGELVSS</sequence>
<dbReference type="InterPro" id="IPR032466">
    <property type="entry name" value="Metal_Hydrolase"/>
</dbReference>
<dbReference type="EMBL" id="SOKU01000011">
    <property type="protein sequence ID" value="TES87116.1"/>
    <property type="molecule type" value="Genomic_DNA"/>
</dbReference>
<proteinExistence type="predicted"/>
<name>A0A523QMS9_UNCAE</name>
<reference evidence="1 2" key="1">
    <citation type="submission" date="2019-03" db="EMBL/GenBank/DDBJ databases">
        <title>Metabolic potential of uncultured bacteria and archaea associated with petroleum seepage in deep-sea sediments.</title>
        <authorList>
            <person name="Dong X."/>
            <person name="Hubert C."/>
        </authorList>
    </citation>
    <scope>NUCLEOTIDE SEQUENCE [LARGE SCALE GENOMIC DNA]</scope>
    <source>
        <strain evidence="1">E44_bin92</strain>
    </source>
</reference>